<feature type="domain" description="S1 motif" evidence="2">
    <location>
        <begin position="146"/>
        <end position="207"/>
    </location>
</feature>
<organism evidence="3 5">
    <name type="scientific">Eubacterium ramulus</name>
    <dbReference type="NCBI Taxonomy" id="39490"/>
    <lineage>
        <taxon>Bacteria</taxon>
        <taxon>Bacillati</taxon>
        <taxon>Bacillota</taxon>
        <taxon>Clostridia</taxon>
        <taxon>Eubacteriales</taxon>
        <taxon>Eubacteriaceae</taxon>
        <taxon>Eubacterium</taxon>
    </lineage>
</organism>
<dbReference type="AlphaFoldDB" id="A0A173U5M2"/>
<dbReference type="Pfam" id="PF17783">
    <property type="entry name" value="WHD_CvfB"/>
    <property type="match status" value="1"/>
</dbReference>
<dbReference type="Proteomes" id="UP000095492">
    <property type="component" value="Unassembled WGS sequence"/>
</dbReference>
<reference evidence="3 5" key="1">
    <citation type="submission" date="2015-09" db="EMBL/GenBank/DDBJ databases">
        <authorList>
            <consortium name="Pathogen Informatics"/>
        </authorList>
    </citation>
    <scope>NUCLEOTIDE SEQUENCE [LARGE SCALE GENOMIC DNA]</scope>
    <source>
        <strain evidence="3 5">2789STDY5608891</strain>
    </source>
</reference>
<reference evidence="4 6" key="2">
    <citation type="journal article" date="2019" name="Nat. Med.">
        <title>A library of human gut bacterial isolates paired with longitudinal multiomics data enables mechanistic microbiome research.</title>
        <authorList>
            <person name="Poyet M."/>
            <person name="Groussin M."/>
            <person name="Gibbons S.M."/>
            <person name="Avila-Pacheco J."/>
            <person name="Jiang X."/>
            <person name="Kearney S.M."/>
            <person name="Perrotta A.R."/>
            <person name="Berdy B."/>
            <person name="Zhao S."/>
            <person name="Lieberman T.D."/>
            <person name="Swanson P.K."/>
            <person name="Smith M."/>
            <person name="Roesemann S."/>
            <person name="Alexander J.E."/>
            <person name="Rich S.A."/>
            <person name="Livny J."/>
            <person name="Vlamakis H."/>
            <person name="Clish C."/>
            <person name="Bullock K."/>
            <person name="Deik A."/>
            <person name="Scott J."/>
            <person name="Pierce K.A."/>
            <person name="Xavier R.J."/>
            <person name="Alm E.J."/>
        </authorList>
    </citation>
    <scope>NUCLEOTIDE SEQUENCE [LARGE SCALE GENOMIC DNA]</scope>
    <source>
        <strain evidence="4 6">BIOML-A3</strain>
    </source>
</reference>
<dbReference type="PANTHER" id="PTHR37296">
    <property type="entry name" value="CONSERVED VIRULENCE FACTOR B"/>
    <property type="match status" value="1"/>
</dbReference>
<dbReference type="RefSeq" id="WP_021737491.1">
    <property type="nucleotide sequence ID" value="NZ_CABKSU010000001.1"/>
</dbReference>
<gene>
    <name evidence="3" type="primary">cvfB</name>
    <name evidence="3" type="ORF">ERS852448_01870</name>
    <name evidence="4" type="ORF">GKE72_10390</name>
</gene>
<dbReference type="SUPFAM" id="SSF50249">
    <property type="entry name" value="Nucleic acid-binding proteins"/>
    <property type="match status" value="1"/>
</dbReference>
<dbReference type="InterPro" id="IPR039566">
    <property type="entry name" value="CvfB_S1_st"/>
</dbReference>
<dbReference type="InterPro" id="IPR036388">
    <property type="entry name" value="WH-like_DNA-bd_sf"/>
</dbReference>
<dbReference type="SMART" id="SM00316">
    <property type="entry name" value="S1"/>
    <property type="match status" value="3"/>
</dbReference>
<dbReference type="InterPro" id="IPR012340">
    <property type="entry name" value="NA-bd_OB-fold"/>
</dbReference>
<dbReference type="Gene3D" id="2.40.50.140">
    <property type="entry name" value="Nucleic acid-binding proteins"/>
    <property type="match status" value="2"/>
</dbReference>
<dbReference type="GeneID" id="42785122"/>
<name>A0A173U5M2_EUBRA</name>
<dbReference type="InterPro" id="IPR014464">
    <property type="entry name" value="CvfB_fam"/>
</dbReference>
<proteinExistence type="inferred from homology"/>
<dbReference type="PANTHER" id="PTHR37296:SF1">
    <property type="entry name" value="CONSERVED VIRULENCE FACTOR B"/>
    <property type="match status" value="1"/>
</dbReference>
<evidence type="ECO:0000259" key="2">
    <source>
        <dbReference type="PROSITE" id="PS50126"/>
    </source>
</evidence>
<dbReference type="STRING" id="39490.ERS852448_01870"/>
<dbReference type="InterPro" id="IPR003029">
    <property type="entry name" value="S1_domain"/>
</dbReference>
<evidence type="ECO:0000313" key="4">
    <source>
        <dbReference type="EMBL" id="MSD16464.1"/>
    </source>
</evidence>
<comment type="similarity">
    <text evidence="1">Belongs to the CvfB family.</text>
</comment>
<protein>
    <submittedName>
        <fullName evidence="3">Conserved virulence factor B</fullName>
    </submittedName>
    <submittedName>
        <fullName evidence="4">RNA-binding protein</fullName>
    </submittedName>
</protein>
<dbReference type="InterPro" id="IPR040764">
    <property type="entry name" value="CvfB_WH"/>
</dbReference>
<dbReference type="EMBL" id="WKRA01000016">
    <property type="protein sequence ID" value="MSD16464.1"/>
    <property type="molecule type" value="Genomic_DNA"/>
</dbReference>
<dbReference type="EMBL" id="CYYA01000012">
    <property type="protein sequence ID" value="CUN10221.1"/>
    <property type="molecule type" value="Genomic_DNA"/>
</dbReference>
<dbReference type="PROSITE" id="PS50126">
    <property type="entry name" value="S1"/>
    <property type="match status" value="1"/>
</dbReference>
<accession>A0A173U5M2</accession>
<sequence length="277" mass="31382">MKLGEKQTLTVVKQVDFGVYLAEQPEDETRVLLPAKQVPEGTKLHDKLEVFLYKDSKDRLIATTNEPKLTLGGFAVLKVLQVTKIGAFLDWGLEKDLLLPFKEQLRKVHEGDEVLVTLYIDKSNRLCATMEGIYHLLSTDSPYKKGDTVTGRVYEFSENFGTFVAVDDKYSARIPGFENTTTLKIGDIIEANVTNRKPDGKLDLTIRAKAYVQMNADAEEVLRIIDEYGGVLPFNDKASPDIIKREAHMSKNAFKRAVGHLYKERLIEFTDRGIRRI</sequence>
<dbReference type="GO" id="GO:0003676">
    <property type="term" value="F:nucleic acid binding"/>
    <property type="evidence" value="ECO:0007669"/>
    <property type="project" value="InterPro"/>
</dbReference>
<dbReference type="OrthoDB" id="9801597at2"/>
<evidence type="ECO:0000256" key="1">
    <source>
        <dbReference type="PIRNR" id="PIRNR012524"/>
    </source>
</evidence>
<dbReference type="Proteomes" id="UP000431304">
    <property type="component" value="Unassembled WGS sequence"/>
</dbReference>
<evidence type="ECO:0000313" key="5">
    <source>
        <dbReference type="Proteomes" id="UP000095492"/>
    </source>
</evidence>
<evidence type="ECO:0000313" key="3">
    <source>
        <dbReference type="EMBL" id="CUN10221.1"/>
    </source>
</evidence>
<dbReference type="Gene3D" id="1.10.10.10">
    <property type="entry name" value="Winged helix-like DNA-binding domain superfamily/Winged helix DNA-binding domain"/>
    <property type="match status" value="1"/>
</dbReference>
<evidence type="ECO:0000313" key="6">
    <source>
        <dbReference type="Proteomes" id="UP000431304"/>
    </source>
</evidence>
<dbReference type="Pfam" id="PF13509">
    <property type="entry name" value="S1_2"/>
    <property type="match status" value="2"/>
</dbReference>
<dbReference type="PIRSF" id="PIRSF012524">
    <property type="entry name" value="YitL_S1"/>
    <property type="match status" value="1"/>
</dbReference>